<gene>
    <name evidence="1" type="ORF">PCHAJ_000086800</name>
</gene>
<feature type="non-terminal residue" evidence="1">
    <location>
        <position position="1"/>
    </location>
</feature>
<protein>
    <submittedName>
        <fullName evidence="1">Uncharacterized protein</fullName>
    </submittedName>
</protein>
<accession>A0A1C6X9D6</accession>
<name>A0A1C6X9D6_PLACU</name>
<proteinExistence type="predicted"/>
<dbReference type="AlphaFoldDB" id="A0A1C6X9D6"/>
<sequence>GERLIEKPISWLFSKDLSGSLELINIVLRGRDND</sequence>
<organism evidence="1 2">
    <name type="scientific">Plasmodium chabaudi chabaudi</name>
    <dbReference type="NCBI Taxonomy" id="31271"/>
    <lineage>
        <taxon>Eukaryota</taxon>
        <taxon>Sar</taxon>
        <taxon>Alveolata</taxon>
        <taxon>Apicomplexa</taxon>
        <taxon>Aconoidasida</taxon>
        <taxon>Haemosporida</taxon>
        <taxon>Plasmodiidae</taxon>
        <taxon>Plasmodium</taxon>
        <taxon>Plasmodium (Vinckeia)</taxon>
    </lineage>
</organism>
<reference evidence="1 2" key="1">
    <citation type="submission" date="2016-08" db="EMBL/GenBank/DDBJ databases">
        <authorList>
            <consortium name="Pathogen Informatics"/>
        </authorList>
    </citation>
    <scope>NUCLEOTIDE SEQUENCE [LARGE SCALE GENOMIC DNA]</scope>
    <source>
        <strain evidence="1 2">AJ</strain>
    </source>
</reference>
<dbReference type="EMBL" id="LT608171">
    <property type="protein sequence ID" value="SCL99752.1"/>
    <property type="molecule type" value="Genomic_DNA"/>
</dbReference>
<dbReference type="Proteomes" id="UP000507163">
    <property type="component" value="Chromosome 5"/>
</dbReference>
<evidence type="ECO:0000313" key="1">
    <source>
        <dbReference type="EMBL" id="SCL99752.1"/>
    </source>
</evidence>
<evidence type="ECO:0000313" key="2">
    <source>
        <dbReference type="Proteomes" id="UP000507163"/>
    </source>
</evidence>